<dbReference type="Proteomes" id="UP001054837">
    <property type="component" value="Unassembled WGS sequence"/>
</dbReference>
<evidence type="ECO:0000313" key="2">
    <source>
        <dbReference type="Proteomes" id="UP001054837"/>
    </source>
</evidence>
<dbReference type="AlphaFoldDB" id="A0AAV4QZ02"/>
<sequence>MLICRWECIALYLSIKSLKGIRYSRGLFEMHKWNTNVQQQYSTTMYNQYSIKSPIFNNNNLPSMFNNNNVQPMFNNNNLPSMFNNNNVQPMFNNNVQSM</sequence>
<keyword evidence="2" id="KW-1185">Reference proteome</keyword>
<name>A0AAV4QZ02_9ARAC</name>
<accession>A0AAV4QZ02</accession>
<evidence type="ECO:0000313" key="1">
    <source>
        <dbReference type="EMBL" id="GIY13287.1"/>
    </source>
</evidence>
<comment type="caution">
    <text evidence="1">The sequence shown here is derived from an EMBL/GenBank/DDBJ whole genome shotgun (WGS) entry which is preliminary data.</text>
</comment>
<dbReference type="EMBL" id="BPLQ01005209">
    <property type="protein sequence ID" value="GIY13287.1"/>
    <property type="molecule type" value="Genomic_DNA"/>
</dbReference>
<reference evidence="1 2" key="1">
    <citation type="submission" date="2021-06" db="EMBL/GenBank/DDBJ databases">
        <title>Caerostris darwini draft genome.</title>
        <authorList>
            <person name="Kono N."/>
            <person name="Arakawa K."/>
        </authorList>
    </citation>
    <scope>NUCLEOTIDE SEQUENCE [LARGE SCALE GENOMIC DNA]</scope>
</reference>
<organism evidence="1 2">
    <name type="scientific">Caerostris darwini</name>
    <dbReference type="NCBI Taxonomy" id="1538125"/>
    <lineage>
        <taxon>Eukaryota</taxon>
        <taxon>Metazoa</taxon>
        <taxon>Ecdysozoa</taxon>
        <taxon>Arthropoda</taxon>
        <taxon>Chelicerata</taxon>
        <taxon>Arachnida</taxon>
        <taxon>Araneae</taxon>
        <taxon>Araneomorphae</taxon>
        <taxon>Entelegynae</taxon>
        <taxon>Araneoidea</taxon>
        <taxon>Araneidae</taxon>
        <taxon>Caerostris</taxon>
    </lineage>
</organism>
<protein>
    <submittedName>
        <fullName evidence="1">Uncharacterized protein</fullName>
    </submittedName>
</protein>
<proteinExistence type="predicted"/>
<gene>
    <name evidence="1" type="ORF">CDAR_66871</name>
</gene>